<accession>A0A1G7L850</accession>
<dbReference type="OrthoDB" id="9802248at2"/>
<evidence type="ECO:0000313" key="3">
    <source>
        <dbReference type="EMBL" id="SDF45514.1"/>
    </source>
</evidence>
<gene>
    <name evidence="3" type="ORF">SAMN05444167_2462</name>
</gene>
<keyword evidence="1" id="KW-0732">Signal</keyword>
<dbReference type="InterPro" id="IPR036866">
    <property type="entry name" value="RibonucZ/Hydroxyglut_hydro"/>
</dbReference>
<dbReference type="SUPFAM" id="SSF56281">
    <property type="entry name" value="Metallo-hydrolase/oxidoreductase"/>
    <property type="match status" value="1"/>
</dbReference>
<evidence type="ECO:0000313" key="4">
    <source>
        <dbReference type="Proteomes" id="UP000182427"/>
    </source>
</evidence>
<dbReference type="Proteomes" id="UP000182427">
    <property type="component" value="Chromosome I"/>
</dbReference>
<dbReference type="SMART" id="SM00849">
    <property type="entry name" value="Lactamase_B"/>
    <property type="match status" value="1"/>
</dbReference>
<dbReference type="Pfam" id="PF00753">
    <property type="entry name" value="Lactamase_B"/>
    <property type="match status" value="1"/>
</dbReference>
<evidence type="ECO:0000259" key="2">
    <source>
        <dbReference type="SMART" id="SM00849"/>
    </source>
</evidence>
<dbReference type="RefSeq" id="WP_083345393.1">
    <property type="nucleotide sequence ID" value="NZ_LT629690.1"/>
</dbReference>
<keyword evidence="4" id="KW-1185">Reference proteome</keyword>
<dbReference type="Gene3D" id="3.60.15.10">
    <property type="entry name" value="Ribonuclease Z/Hydroxyacylglutathione hydrolase-like"/>
    <property type="match status" value="1"/>
</dbReference>
<dbReference type="NCBIfam" id="NF012229">
    <property type="entry name" value="bla_class_B_core"/>
    <property type="match status" value="1"/>
</dbReference>
<proteinExistence type="predicted"/>
<reference evidence="4" key="1">
    <citation type="submission" date="2016-10" db="EMBL/GenBank/DDBJ databases">
        <authorList>
            <person name="Varghese N."/>
            <person name="Submissions S."/>
        </authorList>
    </citation>
    <scope>NUCLEOTIDE SEQUENCE [LARGE SCALE GENOMIC DNA]</scope>
    <source>
        <strain evidence="4">GAS232</strain>
    </source>
</reference>
<dbReference type="EMBL" id="LT629690">
    <property type="protein sequence ID" value="SDF45514.1"/>
    <property type="molecule type" value="Genomic_DNA"/>
</dbReference>
<feature type="domain" description="Metallo-beta-lactamase" evidence="2">
    <location>
        <begin position="47"/>
        <end position="239"/>
    </location>
</feature>
<feature type="signal peptide" evidence="1">
    <location>
        <begin position="1"/>
        <end position="21"/>
    </location>
</feature>
<evidence type="ECO:0000256" key="1">
    <source>
        <dbReference type="SAM" id="SignalP"/>
    </source>
</evidence>
<name>A0A1G7L850_9BACT</name>
<dbReference type="InterPro" id="IPR001279">
    <property type="entry name" value="Metallo-B-lactamas"/>
</dbReference>
<dbReference type="NCBIfam" id="NF033105">
    <property type="entry name" value="bla_subclass_B3"/>
    <property type="match status" value="1"/>
</dbReference>
<organism evidence="3 4">
    <name type="scientific">Terriglobus roseus</name>
    <dbReference type="NCBI Taxonomy" id="392734"/>
    <lineage>
        <taxon>Bacteria</taxon>
        <taxon>Pseudomonadati</taxon>
        <taxon>Acidobacteriota</taxon>
        <taxon>Terriglobia</taxon>
        <taxon>Terriglobales</taxon>
        <taxon>Acidobacteriaceae</taxon>
        <taxon>Terriglobus</taxon>
    </lineage>
</organism>
<sequence length="288" mass="31411">MTFRVLCSVLVATVLQLPAMAQNKADWVAPTAPFRISGNLYYVGSRDLAAYLITTPKGNILINANLVTSPPQIRASIEKLGFKWSDTKILLSSQSHYDHAAGSAEVLKETGAKMMVMDGDVKVMEDGGVSDYDHTLDHFPPVHVDRVLHNMDKVQLGGTTIVAHKTAGHTQGCTTWTMDTHDNGRTLHVVIVGGMSWNPAVRLVSTPGKPASYPGIEQDFQKTFATLNALPVDIFLGAHGVYFDLLGKMARWPQQGDAVWIDPAGYHQAVNEKKAAFEAEVAKEKSEK</sequence>
<dbReference type="AlphaFoldDB" id="A0A1G7L850"/>
<feature type="chain" id="PRO_5009241830" evidence="1">
    <location>
        <begin position="22"/>
        <end position="288"/>
    </location>
</feature>
<protein>
    <submittedName>
        <fullName evidence="3">Metallo-beta-lactamase class B</fullName>
    </submittedName>
</protein>